<dbReference type="EMBL" id="BMNG01000001">
    <property type="protein sequence ID" value="GGO34773.1"/>
    <property type="molecule type" value="Genomic_DNA"/>
</dbReference>
<protein>
    <recommendedName>
        <fullName evidence="4">Translation initiation factor IF-2</fullName>
    </recommendedName>
</protein>
<feature type="compositionally biased region" description="Basic and acidic residues" evidence="1">
    <location>
        <begin position="502"/>
        <end position="519"/>
    </location>
</feature>
<keyword evidence="3" id="KW-1185">Reference proteome</keyword>
<reference evidence="3" key="1">
    <citation type="journal article" date="2019" name="Int. J. Syst. Evol. Microbiol.">
        <title>The Global Catalogue of Microorganisms (GCM) 10K type strain sequencing project: providing services to taxonomists for standard genome sequencing and annotation.</title>
        <authorList>
            <consortium name="The Broad Institute Genomics Platform"/>
            <consortium name="The Broad Institute Genome Sequencing Center for Infectious Disease"/>
            <person name="Wu L."/>
            <person name="Ma J."/>
        </authorList>
    </citation>
    <scope>NUCLEOTIDE SEQUENCE [LARGE SCALE GENOMIC DNA]</scope>
    <source>
        <strain evidence="3">CGMCC 4.7349</strain>
    </source>
</reference>
<dbReference type="Proteomes" id="UP000656881">
    <property type="component" value="Unassembled WGS sequence"/>
</dbReference>
<feature type="compositionally biased region" description="Gly residues" evidence="1">
    <location>
        <begin position="439"/>
        <end position="449"/>
    </location>
</feature>
<feature type="compositionally biased region" description="Low complexity" evidence="1">
    <location>
        <begin position="206"/>
        <end position="232"/>
    </location>
</feature>
<accession>A0ABQ2LJI3</accession>
<feature type="region of interest" description="Disordered" evidence="1">
    <location>
        <begin position="182"/>
        <end position="519"/>
    </location>
</feature>
<feature type="compositionally biased region" description="Low complexity" evidence="1">
    <location>
        <begin position="334"/>
        <end position="343"/>
    </location>
</feature>
<evidence type="ECO:0000313" key="2">
    <source>
        <dbReference type="EMBL" id="GGO34773.1"/>
    </source>
</evidence>
<organism evidence="2 3">
    <name type="scientific">Streptomyces lasiicapitis</name>
    <dbReference type="NCBI Taxonomy" id="1923961"/>
    <lineage>
        <taxon>Bacteria</taxon>
        <taxon>Bacillati</taxon>
        <taxon>Actinomycetota</taxon>
        <taxon>Actinomycetes</taxon>
        <taxon>Kitasatosporales</taxon>
        <taxon>Streptomycetaceae</taxon>
        <taxon>Streptomyces</taxon>
    </lineage>
</organism>
<feature type="compositionally biased region" description="Gly residues" evidence="1">
    <location>
        <begin position="421"/>
        <end position="431"/>
    </location>
</feature>
<evidence type="ECO:0008006" key="4">
    <source>
        <dbReference type="Google" id="ProtNLM"/>
    </source>
</evidence>
<gene>
    <name evidence="2" type="ORF">GCM10012286_04380</name>
</gene>
<evidence type="ECO:0000256" key="1">
    <source>
        <dbReference type="SAM" id="MobiDB-lite"/>
    </source>
</evidence>
<feature type="compositionally biased region" description="Pro residues" evidence="1">
    <location>
        <begin position="287"/>
        <end position="297"/>
    </location>
</feature>
<feature type="compositionally biased region" description="Gly residues" evidence="1">
    <location>
        <begin position="465"/>
        <end position="482"/>
    </location>
</feature>
<feature type="compositionally biased region" description="Pro residues" evidence="1">
    <location>
        <begin position="362"/>
        <end position="374"/>
    </location>
</feature>
<feature type="compositionally biased region" description="Low complexity" evidence="1">
    <location>
        <begin position="450"/>
        <end position="464"/>
    </location>
</feature>
<feature type="compositionally biased region" description="Low complexity" evidence="1">
    <location>
        <begin position="267"/>
        <end position="276"/>
    </location>
</feature>
<comment type="caution">
    <text evidence="2">The sequence shown here is derived from an EMBL/GenBank/DDBJ whole genome shotgun (WGS) entry which is preliminary data.</text>
</comment>
<feature type="compositionally biased region" description="Pro residues" evidence="1">
    <location>
        <begin position="344"/>
        <end position="354"/>
    </location>
</feature>
<sequence length="535" mass="53453">MGDGGGTSFESMSHEQMLAWLDQANGGVVQAAADRLVAAATEIRKIADELKVRPQWVRWKGEGANAFRTWSGQLANTTHRLGDFSEDSAKWLARASEAIATAQASIPRDKAGAEGNLKAAQSAPNDPDARVVGAKSADELARIAEGKEKVRQEAAAEMRKLGQAYQLSAQQLEGLERPRFRPLPEAVQPGPQHFRQSEAPSSEWRGAALSPSSPAAVAAGGPSAVGLPPSSAENVAPSGGMGGGPDGPGTAQRTSVPQAPGPGGVGPVAVEPVGVEIDGTSTLPQAPSAPPANPGGPPSSGRPDGGTAQPTGVFPPTLGGPRLPVNPAMPPGPGRAMPTGGRPPTQPGPGPTGPVPGRAPAGGPPVPPNSPGPTRPVVGGTPTLPPGRAGGAPPGPSAGRDGIVGGRPAPSTPGGLPRGSAIGGPNAGTGARGPVVGRGPMGPGSGVVGGQPRQQGRAGDARGFTSGGSGLGQGRNPAGGGSASSPTGRNGMPLSTPRPSATRRDDERRDRPDYLTEDQEVWRQDGRRVVPPVID</sequence>
<proteinExistence type="predicted"/>
<name>A0ABQ2LJI3_9ACTN</name>
<evidence type="ECO:0000313" key="3">
    <source>
        <dbReference type="Proteomes" id="UP000656881"/>
    </source>
</evidence>
<dbReference type="RefSeq" id="WP_189172576.1">
    <property type="nucleotide sequence ID" value="NZ_BMNG01000001.1"/>
</dbReference>